<evidence type="ECO:0000313" key="2">
    <source>
        <dbReference type="EMBL" id="ANY73058.1"/>
    </source>
</evidence>
<organism evidence="2">
    <name type="scientific">Paenibacillus ihbetae</name>
    <dbReference type="NCBI Taxonomy" id="1870820"/>
    <lineage>
        <taxon>Bacteria</taxon>
        <taxon>Bacillati</taxon>
        <taxon>Bacillota</taxon>
        <taxon>Bacilli</taxon>
        <taxon>Bacillales</taxon>
        <taxon>Paenibacillaceae</taxon>
        <taxon>Paenibacillus</taxon>
    </lineage>
</organism>
<feature type="transmembrane region" description="Helical" evidence="1">
    <location>
        <begin position="108"/>
        <end position="127"/>
    </location>
</feature>
<reference evidence="2" key="1">
    <citation type="submission" date="2016-08" db="EMBL/GenBank/DDBJ databases">
        <title>Complete Genome Seqeunce of Paenibacillus sp. nov. IHBB 9852 from high altitute lake of Indian trans-Himalayas.</title>
        <authorList>
            <person name="Kiran S."/>
            <person name="Swarnkar M.K."/>
            <person name="Rana A."/>
            <person name="Tewari R."/>
            <person name="Gulati A."/>
        </authorList>
    </citation>
    <scope>NUCLEOTIDE SEQUENCE [LARGE SCALE GENOMIC DNA]</scope>
    <source>
        <strain evidence="2">IHBB 9852</strain>
    </source>
</reference>
<accession>A0A1B2DZ91</accession>
<dbReference type="EMBL" id="CP016809">
    <property type="protein sequence ID" value="ANY73058.1"/>
    <property type="molecule type" value="Genomic_DNA"/>
</dbReference>
<dbReference type="KEGG" id="pib:BBD41_10915"/>
<gene>
    <name evidence="2" type="ORF">BBD41_10915</name>
</gene>
<proteinExistence type="predicted"/>
<keyword evidence="1" id="KW-0472">Membrane</keyword>
<keyword evidence="1" id="KW-0812">Transmembrane</keyword>
<feature type="transmembrane region" description="Helical" evidence="1">
    <location>
        <begin position="190"/>
        <end position="211"/>
    </location>
</feature>
<protein>
    <recommendedName>
        <fullName evidence="3">DUF1129 domain-containing protein</fullName>
    </recommendedName>
</protein>
<feature type="transmembrane region" description="Helical" evidence="1">
    <location>
        <begin position="82"/>
        <end position="102"/>
    </location>
</feature>
<name>A0A1B2DZ91_9BACL</name>
<evidence type="ECO:0000256" key="1">
    <source>
        <dbReference type="SAM" id="Phobius"/>
    </source>
</evidence>
<dbReference type="AlphaFoldDB" id="A0A1B2DZ91"/>
<dbReference type="InterPro" id="IPR047928">
    <property type="entry name" value="Perm_prefix_1"/>
</dbReference>
<keyword evidence="1" id="KW-1133">Transmembrane helix</keyword>
<sequence length="226" mass="25617">MSNEHELEVYVNRLFANHRKTRETLELKQEILSNLEAKVADEMAHGMDRQAAIRLAIDGIEGIDDLLDDNPRMYVTRYRYELLQSALIYILLAWILTLPARIMPSGVMINSLLLCLAVLAGIMYLVVSSHLKRDDTQTAVVHSAGRSHRPKTAWAIWGIFMVVVTAYTFILQFGSDIWFGRPLKVDGPYSLYVIAMQLALPLTSVVVPMLVHRASRLTDKHEVKEA</sequence>
<dbReference type="NCBIfam" id="NF038403">
    <property type="entry name" value="perm_prefix_1"/>
    <property type="match status" value="1"/>
</dbReference>
<evidence type="ECO:0008006" key="3">
    <source>
        <dbReference type="Google" id="ProtNLM"/>
    </source>
</evidence>
<feature type="transmembrane region" description="Helical" evidence="1">
    <location>
        <begin position="152"/>
        <end position="170"/>
    </location>
</feature>